<name>A0A3P1BZ55_9BACT</name>
<sequence length="131" mass="14476">MENQPYNNPPLPPSPTTSLSPSDERMWGLLAHLSSLAGFIIPFGNIIGPVVVWQIQKDKSAFVDYHGKEAVNFQITMAIAYCVAFLLIIIFIGIPILIVLGVLNIIFAVLAGIKANNGEYYQYPFAIRLIK</sequence>
<dbReference type="OrthoDB" id="9808930at2"/>
<dbReference type="Proteomes" id="UP000271925">
    <property type="component" value="Unassembled WGS sequence"/>
</dbReference>
<feature type="region of interest" description="Disordered" evidence="5">
    <location>
        <begin position="1"/>
        <end position="20"/>
    </location>
</feature>
<dbReference type="Pfam" id="PF09685">
    <property type="entry name" value="MamF_MmsF"/>
    <property type="match status" value="1"/>
</dbReference>
<protein>
    <submittedName>
        <fullName evidence="7">DUF4870 domain-containing protein</fullName>
    </submittedName>
</protein>
<keyword evidence="3 6" id="KW-1133">Transmembrane helix</keyword>
<gene>
    <name evidence="7" type="ORF">EHT25_01015</name>
</gene>
<evidence type="ECO:0000256" key="1">
    <source>
        <dbReference type="ARBA" id="ARBA00004141"/>
    </source>
</evidence>
<dbReference type="RefSeq" id="WP_124869314.1">
    <property type="nucleotide sequence ID" value="NZ_RQJO01000007.1"/>
</dbReference>
<evidence type="ECO:0000256" key="5">
    <source>
        <dbReference type="SAM" id="MobiDB-lite"/>
    </source>
</evidence>
<evidence type="ECO:0000313" key="7">
    <source>
        <dbReference type="EMBL" id="RRB06415.1"/>
    </source>
</evidence>
<evidence type="ECO:0000256" key="2">
    <source>
        <dbReference type="ARBA" id="ARBA00022692"/>
    </source>
</evidence>
<comment type="caution">
    <text evidence="7">The sequence shown here is derived from an EMBL/GenBank/DDBJ whole genome shotgun (WGS) entry which is preliminary data.</text>
</comment>
<reference evidence="7 8" key="1">
    <citation type="submission" date="2018-11" db="EMBL/GenBank/DDBJ databases">
        <authorList>
            <person name="Zhou Z."/>
            <person name="Wang G."/>
        </authorList>
    </citation>
    <scope>NUCLEOTIDE SEQUENCE [LARGE SCALE GENOMIC DNA]</scope>
    <source>
        <strain evidence="7 8">KCTC52004</strain>
    </source>
</reference>
<accession>A0A3P1BZ55</accession>
<keyword evidence="8" id="KW-1185">Reference proteome</keyword>
<dbReference type="EMBL" id="RQJO01000007">
    <property type="protein sequence ID" value="RRB06415.1"/>
    <property type="molecule type" value="Genomic_DNA"/>
</dbReference>
<feature type="transmembrane region" description="Helical" evidence="6">
    <location>
        <begin position="29"/>
        <end position="53"/>
    </location>
</feature>
<evidence type="ECO:0000256" key="3">
    <source>
        <dbReference type="ARBA" id="ARBA00022989"/>
    </source>
</evidence>
<feature type="transmembrane region" description="Helical" evidence="6">
    <location>
        <begin position="78"/>
        <end position="111"/>
    </location>
</feature>
<organism evidence="7 8">
    <name type="scientific">Larkinella rosea</name>
    <dbReference type="NCBI Taxonomy" id="2025312"/>
    <lineage>
        <taxon>Bacteria</taxon>
        <taxon>Pseudomonadati</taxon>
        <taxon>Bacteroidota</taxon>
        <taxon>Cytophagia</taxon>
        <taxon>Cytophagales</taxon>
        <taxon>Spirosomataceae</taxon>
        <taxon>Larkinella</taxon>
    </lineage>
</organism>
<evidence type="ECO:0000313" key="8">
    <source>
        <dbReference type="Proteomes" id="UP000271925"/>
    </source>
</evidence>
<evidence type="ECO:0000256" key="4">
    <source>
        <dbReference type="ARBA" id="ARBA00023136"/>
    </source>
</evidence>
<dbReference type="InterPro" id="IPR019109">
    <property type="entry name" value="MamF_MmsF"/>
</dbReference>
<comment type="subcellular location">
    <subcellularLocation>
        <location evidence="1">Membrane</location>
        <topology evidence="1">Multi-pass membrane protein</topology>
    </subcellularLocation>
</comment>
<dbReference type="AlphaFoldDB" id="A0A3P1BZ55"/>
<evidence type="ECO:0000256" key="6">
    <source>
        <dbReference type="SAM" id="Phobius"/>
    </source>
</evidence>
<keyword evidence="2 6" id="KW-0812">Transmembrane</keyword>
<keyword evidence="4 6" id="KW-0472">Membrane</keyword>
<proteinExistence type="predicted"/>